<feature type="transmembrane region" description="Helical" evidence="1">
    <location>
        <begin position="200"/>
        <end position="223"/>
    </location>
</feature>
<evidence type="ECO:0000313" key="3">
    <source>
        <dbReference type="Proteomes" id="UP001283361"/>
    </source>
</evidence>
<keyword evidence="1" id="KW-0472">Membrane</keyword>
<proteinExistence type="predicted"/>
<feature type="transmembrane region" description="Helical" evidence="1">
    <location>
        <begin position="288"/>
        <end position="311"/>
    </location>
</feature>
<reference evidence="2" key="1">
    <citation type="journal article" date="2023" name="G3 (Bethesda)">
        <title>A reference genome for the long-term kleptoplast-retaining sea slug Elysia crispata morphotype clarki.</title>
        <authorList>
            <person name="Eastman K.E."/>
            <person name="Pendleton A.L."/>
            <person name="Shaikh M.A."/>
            <person name="Suttiyut T."/>
            <person name="Ogas R."/>
            <person name="Tomko P."/>
            <person name="Gavelis G."/>
            <person name="Widhalm J.R."/>
            <person name="Wisecaver J.H."/>
        </authorList>
    </citation>
    <scope>NUCLEOTIDE SEQUENCE</scope>
    <source>
        <strain evidence="2">ECLA1</strain>
    </source>
</reference>
<evidence type="ECO:0000256" key="1">
    <source>
        <dbReference type="SAM" id="Phobius"/>
    </source>
</evidence>
<gene>
    <name evidence="2" type="ORF">RRG08_028078</name>
</gene>
<evidence type="ECO:0000313" key="2">
    <source>
        <dbReference type="EMBL" id="KAK3782585.1"/>
    </source>
</evidence>
<dbReference type="Proteomes" id="UP001283361">
    <property type="component" value="Unassembled WGS sequence"/>
</dbReference>
<keyword evidence="1" id="KW-0812">Transmembrane</keyword>
<organism evidence="2 3">
    <name type="scientific">Elysia crispata</name>
    <name type="common">lettuce slug</name>
    <dbReference type="NCBI Taxonomy" id="231223"/>
    <lineage>
        <taxon>Eukaryota</taxon>
        <taxon>Metazoa</taxon>
        <taxon>Spiralia</taxon>
        <taxon>Lophotrochozoa</taxon>
        <taxon>Mollusca</taxon>
        <taxon>Gastropoda</taxon>
        <taxon>Heterobranchia</taxon>
        <taxon>Euthyneura</taxon>
        <taxon>Panpulmonata</taxon>
        <taxon>Sacoglossa</taxon>
        <taxon>Placobranchoidea</taxon>
        <taxon>Plakobranchidae</taxon>
        <taxon>Elysia</taxon>
    </lineage>
</organism>
<sequence length="430" mass="48134">MLQFIQTFRPVLGFFISPTRMKEATFLFIYSSVVSERQSLWPRKKYVISALQTNWREHQVGQPWTVAELSAAHLGLCAILHATNSMGPDLRPSTKTLTRARGLPTSCQNGHGHHTKVRAECWYPAFFTPQKVSYINRVCAETFNRAVRNMGTQTPFSSVAPLDNPLAILPTTKAKPTNKSVKSIIEKITKRKAYLNRADIFSCYLTIVQQVMPFGILVCALVLQLPDILWIVIGDTLLGLRIDRTLDTHNTAYFTSIVPNQRQKIFLGAAREIFTAVGSSSKCSTLFIAGKVMVCALSAGQLIVMTVILLPHLQDLHKNMSELLVISRLTPLINFLWSSCVVLVKKNEKVENVTVNCLHSLSSHGIPNRSGSGKTKPRFSTDILLFLFLAHERLGPIFAMGLVKSFREITRASTTTDLANENDEEKDERF</sequence>
<name>A0AAE1A7A6_9GAST</name>
<dbReference type="EMBL" id="JAWDGP010002497">
    <property type="protein sequence ID" value="KAK3782585.1"/>
    <property type="molecule type" value="Genomic_DNA"/>
</dbReference>
<dbReference type="AlphaFoldDB" id="A0AAE1A7A6"/>
<accession>A0AAE1A7A6</accession>
<keyword evidence="3" id="KW-1185">Reference proteome</keyword>
<comment type="caution">
    <text evidence="2">The sequence shown here is derived from an EMBL/GenBank/DDBJ whole genome shotgun (WGS) entry which is preliminary data.</text>
</comment>
<keyword evidence="1" id="KW-1133">Transmembrane helix</keyword>
<protein>
    <submittedName>
        <fullName evidence="2">Uncharacterized protein</fullName>
    </submittedName>
</protein>
<feature type="transmembrane region" description="Helical" evidence="1">
    <location>
        <begin position="323"/>
        <end position="344"/>
    </location>
</feature>